<dbReference type="InterPro" id="IPR037257">
    <property type="entry name" value="T2SS_E_N_sf"/>
</dbReference>
<dbReference type="InterPro" id="IPR029044">
    <property type="entry name" value="Nucleotide-diphossugar_trans"/>
</dbReference>
<evidence type="ECO:0000313" key="8">
    <source>
        <dbReference type="EMBL" id="SLN66738.1"/>
    </source>
</evidence>
<dbReference type="SUPFAM" id="SSF160246">
    <property type="entry name" value="EspE N-terminal domain-like"/>
    <property type="match status" value="1"/>
</dbReference>
<sequence length="638" mass="70845">MSLSLAGRNLDRLPFGGRSSTADIGTWLVADGILSQAELDRVRGRIERRGVRLADALGNLSAVDRGVIATVEARHYRTCVVDPVVEPADVRMVAALGPDTCLREGLLPWRRVGGCTLVLSSRPEEFARHMAHLTALFGPVRMAVAREDRLHRAVQMSSDTALAIRAEMRVTAAESSRTWNGPRNGLRLMLLSIPLLALAIWAPAASLFGLLLVATLFLVLSTALKVAAAIAALRSPPASTASPVIPASRPVVSLLVPLFREREIAAHLLSRLMRLDYPQELLDICLVLEVDDRLTREAVRDTILPPWVRTITVPHGTLKTKPRALNYALDFVRGSIVGVYDAEDAPAPDQINAVVARFAQRGPQVACIQGMLDYYNPRTNWFTRCFTLEYATWFRLVLPGLERLGLVVPLGGTTLFFRREALERIGAWDAHNVTEDADLGLRLARHGYHTDVLETVTEEEANGRLLPWVRQRSRWLKGYAMTYAVHMRRPAELWRDLGPWRFLGVQALFLGTVVQFLLAPLLWACWWILSGVGVPFIDGVPHRMILGLTLLFLAAEAVSLVITSLAVRRAGKPWLALWAPTLMLYFPLATAAMYKGLWELFVKPFYWDKTAHGIFQLPEAAGTQAEATRPPPPPRRRA</sequence>
<comment type="subcellular location">
    <subcellularLocation>
        <location evidence="1">Membrane</location>
        <topology evidence="1">Multi-pass membrane protein</topology>
    </subcellularLocation>
</comment>
<keyword evidence="5 7" id="KW-1133">Transmembrane helix</keyword>
<reference evidence="8 9" key="1">
    <citation type="submission" date="2017-03" db="EMBL/GenBank/DDBJ databases">
        <authorList>
            <person name="Afonso C.L."/>
            <person name="Miller P.J."/>
            <person name="Scott M.A."/>
            <person name="Spackman E."/>
            <person name="Goraichik I."/>
            <person name="Dimitrov K.M."/>
            <person name="Suarez D.L."/>
            <person name="Swayne D.E."/>
        </authorList>
    </citation>
    <scope>NUCLEOTIDE SEQUENCE [LARGE SCALE GENOMIC DNA]</scope>
    <source>
        <strain evidence="8 9">CECT 7023</strain>
    </source>
</reference>
<evidence type="ECO:0000256" key="7">
    <source>
        <dbReference type="SAM" id="Phobius"/>
    </source>
</evidence>
<keyword evidence="4 7" id="KW-0812">Transmembrane</keyword>
<keyword evidence="6 7" id="KW-0472">Membrane</keyword>
<organism evidence="8 9">
    <name type="scientific">Roseisalinus antarcticus</name>
    <dbReference type="NCBI Taxonomy" id="254357"/>
    <lineage>
        <taxon>Bacteria</taxon>
        <taxon>Pseudomonadati</taxon>
        <taxon>Pseudomonadota</taxon>
        <taxon>Alphaproteobacteria</taxon>
        <taxon>Rhodobacterales</taxon>
        <taxon>Roseobacteraceae</taxon>
        <taxon>Roseisalinus</taxon>
    </lineage>
</organism>
<dbReference type="EMBL" id="FWFZ01000019">
    <property type="protein sequence ID" value="SLN66738.1"/>
    <property type="molecule type" value="Genomic_DNA"/>
</dbReference>
<dbReference type="Pfam" id="PF13641">
    <property type="entry name" value="Glyco_tranf_2_3"/>
    <property type="match status" value="1"/>
</dbReference>
<dbReference type="GO" id="GO:0016757">
    <property type="term" value="F:glycosyltransferase activity"/>
    <property type="evidence" value="ECO:0007669"/>
    <property type="project" value="UniProtKB-KW"/>
</dbReference>
<evidence type="ECO:0000313" key="9">
    <source>
        <dbReference type="Proteomes" id="UP000193900"/>
    </source>
</evidence>
<dbReference type="Proteomes" id="UP000193900">
    <property type="component" value="Unassembled WGS sequence"/>
</dbReference>
<dbReference type="Gene3D" id="3.90.550.10">
    <property type="entry name" value="Spore Coat Polysaccharide Biosynthesis Protein SpsA, Chain A"/>
    <property type="match status" value="1"/>
</dbReference>
<dbReference type="GO" id="GO:0016020">
    <property type="term" value="C:membrane"/>
    <property type="evidence" value="ECO:0007669"/>
    <property type="project" value="UniProtKB-SubCell"/>
</dbReference>
<dbReference type="SUPFAM" id="SSF53448">
    <property type="entry name" value="Nucleotide-diphospho-sugar transferases"/>
    <property type="match status" value="1"/>
</dbReference>
<dbReference type="OrthoDB" id="7431422at2"/>
<keyword evidence="2 8" id="KW-0328">Glycosyltransferase</keyword>
<feature type="transmembrane region" description="Helical" evidence="7">
    <location>
        <begin position="544"/>
        <end position="567"/>
    </location>
</feature>
<keyword evidence="3 8" id="KW-0808">Transferase</keyword>
<evidence type="ECO:0000256" key="5">
    <source>
        <dbReference type="ARBA" id="ARBA00022989"/>
    </source>
</evidence>
<evidence type="ECO:0000256" key="4">
    <source>
        <dbReference type="ARBA" id="ARBA00022692"/>
    </source>
</evidence>
<keyword evidence="9" id="KW-1185">Reference proteome</keyword>
<name>A0A1Y5TPK6_9RHOB</name>
<dbReference type="EC" id="2.4.1.-" evidence="8"/>
<dbReference type="PANTHER" id="PTHR43867:SF2">
    <property type="entry name" value="CELLULOSE SYNTHASE CATALYTIC SUBUNIT A [UDP-FORMING]"/>
    <property type="match status" value="1"/>
</dbReference>
<dbReference type="PANTHER" id="PTHR43867">
    <property type="entry name" value="CELLULOSE SYNTHASE CATALYTIC SUBUNIT A [UDP-FORMING]"/>
    <property type="match status" value="1"/>
</dbReference>
<accession>A0A1Y5TPK6</accession>
<dbReference type="RefSeq" id="WP_085879980.1">
    <property type="nucleotide sequence ID" value="NZ_FWFZ01000019.1"/>
</dbReference>
<proteinExistence type="predicted"/>
<evidence type="ECO:0000256" key="1">
    <source>
        <dbReference type="ARBA" id="ARBA00004141"/>
    </source>
</evidence>
<dbReference type="AlphaFoldDB" id="A0A1Y5TPK6"/>
<evidence type="ECO:0000256" key="2">
    <source>
        <dbReference type="ARBA" id="ARBA00022676"/>
    </source>
</evidence>
<gene>
    <name evidence="8" type="ORF">ROA7023_03177</name>
</gene>
<dbReference type="InterPro" id="IPR050321">
    <property type="entry name" value="Glycosyltr_2/OpgH_subfam"/>
</dbReference>
<evidence type="ECO:0000256" key="6">
    <source>
        <dbReference type="ARBA" id="ARBA00023136"/>
    </source>
</evidence>
<evidence type="ECO:0000256" key="3">
    <source>
        <dbReference type="ARBA" id="ARBA00022679"/>
    </source>
</evidence>
<feature type="transmembrane region" description="Helical" evidence="7">
    <location>
        <begin position="507"/>
        <end position="529"/>
    </location>
</feature>
<feature type="transmembrane region" description="Helical" evidence="7">
    <location>
        <begin position="574"/>
        <end position="594"/>
    </location>
</feature>
<protein>
    <submittedName>
        <fullName evidence="8">Beta-monoglucosyldiacylglycerol synthase</fullName>
        <ecNumber evidence="8">2.4.1.-</ecNumber>
    </submittedName>
</protein>